<dbReference type="GO" id="GO:0000976">
    <property type="term" value="F:transcription cis-regulatory region binding"/>
    <property type="evidence" value="ECO:0007669"/>
    <property type="project" value="TreeGrafter"/>
</dbReference>
<evidence type="ECO:0000256" key="9">
    <source>
        <dbReference type="PROSITE-ProRule" id="PRU01091"/>
    </source>
</evidence>
<keyword evidence="2" id="KW-0963">Cytoplasm</keyword>
<dbReference type="InterPro" id="IPR036388">
    <property type="entry name" value="WH-like_DNA-bd_sf"/>
</dbReference>
<dbReference type="InterPro" id="IPR039420">
    <property type="entry name" value="WalR-like"/>
</dbReference>
<feature type="domain" description="OmpR/PhoB-type" evidence="11">
    <location>
        <begin position="126"/>
        <end position="225"/>
    </location>
</feature>
<dbReference type="GO" id="GO:0006355">
    <property type="term" value="P:regulation of DNA-templated transcription"/>
    <property type="evidence" value="ECO:0007669"/>
    <property type="project" value="InterPro"/>
</dbReference>
<dbReference type="CDD" id="cd00383">
    <property type="entry name" value="trans_reg_C"/>
    <property type="match status" value="1"/>
</dbReference>
<evidence type="ECO:0000259" key="10">
    <source>
        <dbReference type="PROSITE" id="PS50110"/>
    </source>
</evidence>
<dbReference type="FunFam" id="3.40.50.2300:FF:000001">
    <property type="entry name" value="DNA-binding response regulator PhoB"/>
    <property type="match status" value="1"/>
</dbReference>
<feature type="DNA-binding region" description="OmpR/PhoB-type" evidence="9">
    <location>
        <begin position="126"/>
        <end position="225"/>
    </location>
</feature>
<evidence type="ECO:0000313" key="12">
    <source>
        <dbReference type="EMBL" id="PCI30433.1"/>
    </source>
</evidence>
<dbReference type="InterPro" id="IPR016032">
    <property type="entry name" value="Sig_transdc_resp-reg_C-effctor"/>
</dbReference>
<evidence type="ECO:0000256" key="3">
    <source>
        <dbReference type="ARBA" id="ARBA00022553"/>
    </source>
</evidence>
<dbReference type="SMART" id="SM00862">
    <property type="entry name" value="Trans_reg_C"/>
    <property type="match status" value="1"/>
</dbReference>
<dbReference type="InterPro" id="IPR001867">
    <property type="entry name" value="OmpR/PhoB-type_DNA-bd"/>
</dbReference>
<dbReference type="PANTHER" id="PTHR48111:SF4">
    <property type="entry name" value="DNA-BINDING DUAL TRANSCRIPTIONAL REGULATOR OMPR"/>
    <property type="match status" value="1"/>
</dbReference>
<name>A0A2A4TA73_9DELT</name>
<dbReference type="Gene3D" id="6.10.250.690">
    <property type="match status" value="1"/>
</dbReference>
<evidence type="ECO:0000256" key="8">
    <source>
        <dbReference type="PROSITE-ProRule" id="PRU00169"/>
    </source>
</evidence>
<evidence type="ECO:0000259" key="11">
    <source>
        <dbReference type="PROSITE" id="PS51755"/>
    </source>
</evidence>
<dbReference type="GO" id="GO:0000156">
    <property type="term" value="F:phosphorelay response regulator activity"/>
    <property type="evidence" value="ECO:0007669"/>
    <property type="project" value="TreeGrafter"/>
</dbReference>
<evidence type="ECO:0000256" key="6">
    <source>
        <dbReference type="ARBA" id="ARBA00023125"/>
    </source>
</evidence>
<protein>
    <submittedName>
        <fullName evidence="12">DNA-binding response regulator</fullName>
    </submittedName>
</protein>
<dbReference type="PROSITE" id="PS50110">
    <property type="entry name" value="RESPONSE_REGULATORY"/>
    <property type="match status" value="1"/>
</dbReference>
<evidence type="ECO:0000256" key="7">
    <source>
        <dbReference type="ARBA" id="ARBA00023163"/>
    </source>
</evidence>
<dbReference type="SUPFAM" id="SSF46894">
    <property type="entry name" value="C-terminal effector domain of the bipartite response regulators"/>
    <property type="match status" value="1"/>
</dbReference>
<sequence length="228" mass="26094">MKATILIIDDDEKLNELLQDYLGSFGYQVLSAIHPEEGFTLLQRHTPELIILDVMLPDMDGFEICKKIRQDSEVPIIMLTARGDLTDRVVGLELGADDYLAKPFEPRELVARIQSVLRRSGEKKSSPVLHFGPLSINFNNHEVTLEQQLVDLTSAEYELLTLFTQNAGIALSRDRIMEEVRGIEWESFNRSVDVLVSRLRHKLNDDPKHPTYLKTIWGTGYLFLQKQT</sequence>
<evidence type="ECO:0000256" key="4">
    <source>
        <dbReference type="ARBA" id="ARBA00023012"/>
    </source>
</evidence>
<keyword evidence="7" id="KW-0804">Transcription</keyword>
<feature type="domain" description="Response regulatory" evidence="10">
    <location>
        <begin position="4"/>
        <end position="117"/>
    </location>
</feature>
<dbReference type="Gene3D" id="1.10.10.10">
    <property type="entry name" value="Winged helix-like DNA-binding domain superfamily/Winged helix DNA-binding domain"/>
    <property type="match status" value="1"/>
</dbReference>
<dbReference type="EMBL" id="NVSR01000005">
    <property type="protein sequence ID" value="PCI30433.1"/>
    <property type="molecule type" value="Genomic_DNA"/>
</dbReference>
<reference evidence="13" key="1">
    <citation type="submission" date="2017-08" db="EMBL/GenBank/DDBJ databases">
        <title>A dynamic microbial community with high functional redundancy inhabits the cold, oxic subseafloor aquifer.</title>
        <authorList>
            <person name="Tully B.J."/>
            <person name="Wheat C.G."/>
            <person name="Glazer B.T."/>
            <person name="Huber J.A."/>
        </authorList>
    </citation>
    <scope>NUCLEOTIDE SEQUENCE [LARGE SCALE GENOMIC DNA]</scope>
</reference>
<dbReference type="GO" id="GO:0032993">
    <property type="term" value="C:protein-DNA complex"/>
    <property type="evidence" value="ECO:0007669"/>
    <property type="project" value="TreeGrafter"/>
</dbReference>
<dbReference type="Proteomes" id="UP000218113">
    <property type="component" value="Unassembled WGS sequence"/>
</dbReference>
<evidence type="ECO:0000256" key="1">
    <source>
        <dbReference type="ARBA" id="ARBA00004496"/>
    </source>
</evidence>
<keyword evidence="3 8" id="KW-0597">Phosphoprotein</keyword>
<evidence type="ECO:0000256" key="2">
    <source>
        <dbReference type="ARBA" id="ARBA00022490"/>
    </source>
</evidence>
<dbReference type="AlphaFoldDB" id="A0A2A4TA73"/>
<gene>
    <name evidence="12" type="ORF">COB67_01945</name>
</gene>
<evidence type="ECO:0000313" key="13">
    <source>
        <dbReference type="Proteomes" id="UP000218113"/>
    </source>
</evidence>
<dbReference type="SMART" id="SM00448">
    <property type="entry name" value="REC"/>
    <property type="match status" value="1"/>
</dbReference>
<proteinExistence type="predicted"/>
<dbReference type="GO" id="GO:0005829">
    <property type="term" value="C:cytosol"/>
    <property type="evidence" value="ECO:0007669"/>
    <property type="project" value="TreeGrafter"/>
</dbReference>
<accession>A0A2A4TA73</accession>
<dbReference type="SUPFAM" id="SSF52172">
    <property type="entry name" value="CheY-like"/>
    <property type="match status" value="1"/>
</dbReference>
<dbReference type="PROSITE" id="PS51755">
    <property type="entry name" value="OMPR_PHOB"/>
    <property type="match status" value="1"/>
</dbReference>
<dbReference type="InterPro" id="IPR001789">
    <property type="entry name" value="Sig_transdc_resp-reg_receiver"/>
</dbReference>
<dbReference type="Pfam" id="PF00072">
    <property type="entry name" value="Response_reg"/>
    <property type="match status" value="1"/>
</dbReference>
<feature type="modified residue" description="4-aspartylphosphate" evidence="8">
    <location>
        <position position="53"/>
    </location>
</feature>
<dbReference type="PANTHER" id="PTHR48111">
    <property type="entry name" value="REGULATOR OF RPOS"/>
    <property type="match status" value="1"/>
</dbReference>
<organism evidence="12 13">
    <name type="scientific">SAR324 cluster bacterium</name>
    <dbReference type="NCBI Taxonomy" id="2024889"/>
    <lineage>
        <taxon>Bacteria</taxon>
        <taxon>Deltaproteobacteria</taxon>
        <taxon>SAR324 cluster</taxon>
    </lineage>
</organism>
<dbReference type="Pfam" id="PF00486">
    <property type="entry name" value="Trans_reg_C"/>
    <property type="match status" value="1"/>
</dbReference>
<evidence type="ECO:0000256" key="5">
    <source>
        <dbReference type="ARBA" id="ARBA00023015"/>
    </source>
</evidence>
<comment type="subcellular location">
    <subcellularLocation>
        <location evidence="1">Cytoplasm</location>
    </subcellularLocation>
</comment>
<keyword evidence="5" id="KW-0805">Transcription regulation</keyword>
<keyword evidence="6 9" id="KW-0238">DNA-binding</keyword>
<keyword evidence="4" id="KW-0902">Two-component regulatory system</keyword>
<dbReference type="FunFam" id="1.10.10.10:FF:000099">
    <property type="entry name" value="Two-component system response regulator TorR"/>
    <property type="match status" value="1"/>
</dbReference>
<dbReference type="Gene3D" id="3.40.50.2300">
    <property type="match status" value="1"/>
</dbReference>
<dbReference type="InterPro" id="IPR011006">
    <property type="entry name" value="CheY-like_superfamily"/>
</dbReference>
<comment type="caution">
    <text evidence="12">The sequence shown here is derived from an EMBL/GenBank/DDBJ whole genome shotgun (WGS) entry which is preliminary data.</text>
</comment>